<sequence>MLSDRTSANRRLRLGTCTNPSCRSRVECSCRHTLGHKPSWYCTISSINDSPSHSSMYSPRVTLESADCTYPRNLLIYTAMGSHRTRCLRIMGTYTNSHH</sequence>
<accession>A0A284QYL1</accession>
<reference evidence="2" key="1">
    <citation type="journal article" date="2017" name="Nat. Ecol. Evol.">
        <title>Genome expansion and lineage-specific genetic innovations in the forest pathogenic fungi Armillaria.</title>
        <authorList>
            <person name="Sipos G."/>
            <person name="Prasanna A.N."/>
            <person name="Walter M.C."/>
            <person name="O'Connor E."/>
            <person name="Balint B."/>
            <person name="Krizsan K."/>
            <person name="Kiss B."/>
            <person name="Hess J."/>
            <person name="Varga T."/>
            <person name="Slot J."/>
            <person name="Riley R."/>
            <person name="Boka B."/>
            <person name="Rigling D."/>
            <person name="Barry K."/>
            <person name="Lee J."/>
            <person name="Mihaltcheva S."/>
            <person name="LaButti K."/>
            <person name="Lipzen A."/>
            <person name="Waldron R."/>
            <person name="Moloney N.M."/>
            <person name="Sperisen C."/>
            <person name="Kredics L."/>
            <person name="Vagvoelgyi C."/>
            <person name="Patrignani A."/>
            <person name="Fitzpatrick D."/>
            <person name="Nagy I."/>
            <person name="Doyle S."/>
            <person name="Anderson J.B."/>
            <person name="Grigoriev I.V."/>
            <person name="Gueldener U."/>
            <person name="Muensterkoetter M."/>
            <person name="Nagy L.G."/>
        </authorList>
    </citation>
    <scope>NUCLEOTIDE SEQUENCE [LARGE SCALE GENOMIC DNA]</scope>
    <source>
        <strain evidence="2">C18/9</strain>
    </source>
</reference>
<keyword evidence="2" id="KW-1185">Reference proteome</keyword>
<organism evidence="1 2">
    <name type="scientific">Armillaria ostoyae</name>
    <name type="common">Armillaria root rot fungus</name>
    <dbReference type="NCBI Taxonomy" id="47428"/>
    <lineage>
        <taxon>Eukaryota</taxon>
        <taxon>Fungi</taxon>
        <taxon>Dikarya</taxon>
        <taxon>Basidiomycota</taxon>
        <taxon>Agaricomycotina</taxon>
        <taxon>Agaricomycetes</taxon>
        <taxon>Agaricomycetidae</taxon>
        <taxon>Agaricales</taxon>
        <taxon>Marasmiineae</taxon>
        <taxon>Physalacriaceae</taxon>
        <taxon>Armillaria</taxon>
    </lineage>
</organism>
<dbReference type="EMBL" id="FUEG01000003">
    <property type="protein sequence ID" value="SJL01559.1"/>
    <property type="molecule type" value="Genomic_DNA"/>
</dbReference>
<name>A0A284QYL1_ARMOS</name>
<protein>
    <submittedName>
        <fullName evidence="1">Uncharacterized protein</fullName>
    </submittedName>
</protein>
<dbReference type="AlphaFoldDB" id="A0A284QYL1"/>
<proteinExistence type="predicted"/>
<gene>
    <name evidence="1" type="ORF">ARMOST_04881</name>
</gene>
<evidence type="ECO:0000313" key="1">
    <source>
        <dbReference type="EMBL" id="SJL01559.1"/>
    </source>
</evidence>
<evidence type="ECO:0000313" key="2">
    <source>
        <dbReference type="Proteomes" id="UP000219338"/>
    </source>
</evidence>
<dbReference type="Proteomes" id="UP000219338">
    <property type="component" value="Unassembled WGS sequence"/>
</dbReference>